<sequence length="52" mass="5852">MSALFEDTLDQAVAFWKSQDVAYNSGAFPEAIRALEQAYDMSLDPSFTAYLR</sequence>
<dbReference type="Proteomes" id="UP000199029">
    <property type="component" value="Unassembled WGS sequence"/>
</dbReference>
<reference evidence="2" key="1">
    <citation type="submission" date="2016-10" db="EMBL/GenBank/DDBJ databases">
        <authorList>
            <person name="Varghese N."/>
            <person name="Submissions S."/>
        </authorList>
    </citation>
    <scope>NUCLEOTIDE SEQUENCE [LARGE SCALE GENOMIC DNA]</scope>
    <source>
        <strain evidence="2">OR362-8,ATCC BAA-1266,JCM 13504</strain>
    </source>
</reference>
<protein>
    <submittedName>
        <fullName evidence="1">Uncharacterized protein</fullName>
    </submittedName>
</protein>
<keyword evidence="2" id="KW-1185">Reference proteome</keyword>
<dbReference type="STRING" id="1227077.SAMN04515668_4724"/>
<evidence type="ECO:0000313" key="2">
    <source>
        <dbReference type="Proteomes" id="UP000199029"/>
    </source>
</evidence>
<dbReference type="AlphaFoldDB" id="A0A1I6BM82"/>
<name>A0A1I6BM82_HYMAR</name>
<proteinExistence type="predicted"/>
<dbReference type="EMBL" id="FOXS01000010">
    <property type="protein sequence ID" value="SFQ82049.1"/>
    <property type="molecule type" value="Genomic_DNA"/>
</dbReference>
<accession>A0A1I6BM82</accession>
<evidence type="ECO:0000313" key="1">
    <source>
        <dbReference type="EMBL" id="SFQ82049.1"/>
    </source>
</evidence>
<organism evidence="1 2">
    <name type="scientific">Hymenobacter arizonensis</name>
    <name type="common">Siccationidurans arizonensis</name>
    <dbReference type="NCBI Taxonomy" id="1227077"/>
    <lineage>
        <taxon>Bacteria</taxon>
        <taxon>Pseudomonadati</taxon>
        <taxon>Bacteroidota</taxon>
        <taxon>Cytophagia</taxon>
        <taxon>Cytophagales</taxon>
        <taxon>Hymenobacteraceae</taxon>
        <taxon>Hymenobacter</taxon>
    </lineage>
</organism>
<gene>
    <name evidence="1" type="ORF">SAMN04515668_4724</name>
</gene>